<evidence type="ECO:0000256" key="1">
    <source>
        <dbReference type="ARBA" id="ARBA00004401"/>
    </source>
</evidence>
<comment type="subcellular location">
    <subcellularLocation>
        <location evidence="1">Cell membrane</location>
        <topology evidence="1">Single-pass type II membrane protein</topology>
    </subcellularLocation>
    <subcellularLocation>
        <location evidence="3">Membrane</location>
        <topology evidence="3">Single-pass type II membrane protein</topology>
    </subcellularLocation>
</comment>
<dbReference type="GO" id="GO:0009003">
    <property type="term" value="F:signal peptidase activity"/>
    <property type="evidence" value="ECO:0007669"/>
    <property type="project" value="UniProtKB-EC"/>
</dbReference>
<dbReference type="CDD" id="cd06530">
    <property type="entry name" value="S26_SPase_I"/>
    <property type="match status" value="1"/>
</dbReference>
<keyword evidence="6" id="KW-1185">Reference proteome</keyword>
<sequence>MIVILLAAGSLTVSFGQMSGYSMMPELSNGDVVLITKEQPKAFDLVYLKTPNKVNERSVRRVIGMPGDELYYQDDQLVVNGQGKTERYLNSRKADLVEGVLTPDFTLEKLTGKNKVPQGHYFVLGDNRQGATDSRDYHFVKQSEIIGVVAARVFPLDAIKTY</sequence>
<accession>A0A940SQ85</accession>
<evidence type="ECO:0000256" key="3">
    <source>
        <dbReference type="RuleBase" id="RU362042"/>
    </source>
</evidence>
<gene>
    <name evidence="5" type="primary">lepB</name>
    <name evidence="5" type="ORF">I6N95_00365</name>
</gene>
<dbReference type="InterPro" id="IPR000223">
    <property type="entry name" value="Pept_S26A_signal_pept_1"/>
</dbReference>
<keyword evidence="3" id="KW-0645">Protease</keyword>
<dbReference type="PRINTS" id="PR00727">
    <property type="entry name" value="LEADERPTASE"/>
</dbReference>
<dbReference type="GO" id="GO:0004252">
    <property type="term" value="F:serine-type endopeptidase activity"/>
    <property type="evidence" value="ECO:0007669"/>
    <property type="project" value="InterPro"/>
</dbReference>
<dbReference type="SUPFAM" id="SSF51306">
    <property type="entry name" value="LexA/Signal peptidase"/>
    <property type="match status" value="1"/>
</dbReference>
<organism evidence="5 6">
    <name type="scientific">Vagococcus allomyrinae</name>
    <dbReference type="NCBI Taxonomy" id="2794353"/>
    <lineage>
        <taxon>Bacteria</taxon>
        <taxon>Bacillati</taxon>
        <taxon>Bacillota</taxon>
        <taxon>Bacilli</taxon>
        <taxon>Lactobacillales</taxon>
        <taxon>Enterococcaceae</taxon>
        <taxon>Vagococcus</taxon>
    </lineage>
</organism>
<feature type="domain" description="Peptidase S26" evidence="4">
    <location>
        <begin position="3"/>
        <end position="153"/>
    </location>
</feature>
<comment type="similarity">
    <text evidence="2 3">Belongs to the peptidase S26 family.</text>
</comment>
<dbReference type="InterPro" id="IPR036286">
    <property type="entry name" value="LexA/Signal_pep-like_sf"/>
</dbReference>
<evidence type="ECO:0000313" key="6">
    <source>
        <dbReference type="Proteomes" id="UP000674938"/>
    </source>
</evidence>
<dbReference type="GO" id="GO:0005886">
    <property type="term" value="C:plasma membrane"/>
    <property type="evidence" value="ECO:0007669"/>
    <property type="project" value="UniProtKB-SubCell"/>
</dbReference>
<dbReference type="InterPro" id="IPR019533">
    <property type="entry name" value="Peptidase_S26"/>
</dbReference>
<dbReference type="PANTHER" id="PTHR43390:SF1">
    <property type="entry name" value="CHLOROPLAST PROCESSING PEPTIDASE"/>
    <property type="match status" value="1"/>
</dbReference>
<comment type="catalytic activity">
    <reaction evidence="3">
        <text>Cleavage of hydrophobic, N-terminal signal or leader sequences from secreted and periplasmic proteins.</text>
        <dbReference type="EC" id="3.4.21.89"/>
    </reaction>
</comment>
<reference evidence="5" key="1">
    <citation type="submission" date="2020-12" db="EMBL/GenBank/DDBJ databases">
        <title>Vagococcus allomyrinae sp. nov. and Enterococcus lavae sp. nov., isolated from the larvae of Allomyrina dichotoma.</title>
        <authorList>
            <person name="Lee S.D."/>
        </authorList>
    </citation>
    <scope>NUCLEOTIDE SEQUENCE</scope>
    <source>
        <strain evidence="5">BWB3-3</strain>
    </source>
</reference>
<comment type="caution">
    <text evidence="5">The sequence shown here is derived from an EMBL/GenBank/DDBJ whole genome shotgun (WGS) entry which is preliminary data.</text>
</comment>
<dbReference type="EMBL" id="JAEEGA010000001">
    <property type="protein sequence ID" value="MBP1039447.1"/>
    <property type="molecule type" value="Genomic_DNA"/>
</dbReference>
<dbReference type="Proteomes" id="UP000674938">
    <property type="component" value="Unassembled WGS sequence"/>
</dbReference>
<evidence type="ECO:0000259" key="4">
    <source>
        <dbReference type="Pfam" id="PF10502"/>
    </source>
</evidence>
<dbReference type="Pfam" id="PF10502">
    <property type="entry name" value="Peptidase_S26"/>
    <property type="match status" value="1"/>
</dbReference>
<dbReference type="Gene3D" id="2.10.109.10">
    <property type="entry name" value="Umud Fragment, subunit A"/>
    <property type="match status" value="1"/>
</dbReference>
<evidence type="ECO:0000313" key="5">
    <source>
        <dbReference type="EMBL" id="MBP1039447.1"/>
    </source>
</evidence>
<evidence type="ECO:0000256" key="2">
    <source>
        <dbReference type="ARBA" id="ARBA00009370"/>
    </source>
</evidence>
<dbReference type="NCBIfam" id="TIGR02227">
    <property type="entry name" value="sigpep_I_bact"/>
    <property type="match status" value="1"/>
</dbReference>
<proteinExistence type="inferred from homology"/>
<dbReference type="PANTHER" id="PTHR43390">
    <property type="entry name" value="SIGNAL PEPTIDASE I"/>
    <property type="match status" value="1"/>
</dbReference>
<keyword evidence="3 5" id="KW-0378">Hydrolase</keyword>
<protein>
    <recommendedName>
        <fullName evidence="3">Signal peptidase I</fullName>
        <ecNumber evidence="3">3.4.21.89</ecNumber>
    </recommendedName>
</protein>
<dbReference type="GO" id="GO:0006465">
    <property type="term" value="P:signal peptide processing"/>
    <property type="evidence" value="ECO:0007669"/>
    <property type="project" value="InterPro"/>
</dbReference>
<name>A0A940SQ85_9ENTE</name>
<dbReference type="AlphaFoldDB" id="A0A940SQ85"/>
<dbReference type="EC" id="3.4.21.89" evidence="3"/>